<reference evidence="1 2" key="1">
    <citation type="submission" date="2023-09" db="EMBL/GenBank/DDBJ databases">
        <title>Different Types of Thermotolerant Ring-Cleaving Dioxygenases derived from Aeribacillus composti HB-1 applied for multiple aromatic hydrocarbons removal.</title>
        <authorList>
            <person name="Cao L."/>
            <person name="Li M."/>
            <person name="Ma T."/>
        </authorList>
    </citation>
    <scope>NUCLEOTIDE SEQUENCE [LARGE SCALE GENOMIC DNA]</scope>
    <source>
        <strain evidence="1 2">HB-1</strain>
    </source>
</reference>
<dbReference type="RefSeq" id="WP_311066959.1">
    <property type="nucleotide sequence ID" value="NZ_CP134501.1"/>
</dbReference>
<organism evidence="1 2">
    <name type="scientific">Aeribacillus composti</name>
    <dbReference type="NCBI Taxonomy" id="1868734"/>
    <lineage>
        <taxon>Bacteria</taxon>
        <taxon>Bacillati</taxon>
        <taxon>Bacillota</taxon>
        <taxon>Bacilli</taxon>
        <taxon>Bacillales</taxon>
        <taxon>Bacillaceae</taxon>
        <taxon>Aeribacillus</taxon>
    </lineage>
</organism>
<keyword evidence="2" id="KW-1185">Reference proteome</keyword>
<accession>A0ABY9WEB5</accession>
<dbReference type="EMBL" id="CP134501">
    <property type="protein sequence ID" value="WNF33854.1"/>
    <property type="molecule type" value="Genomic_DNA"/>
</dbReference>
<name>A0ABY9WEB5_9BACI</name>
<gene>
    <name evidence="1" type="ORF">RI196_03970</name>
</gene>
<evidence type="ECO:0000313" key="1">
    <source>
        <dbReference type="EMBL" id="WNF33854.1"/>
    </source>
</evidence>
<proteinExistence type="predicted"/>
<sequence length="102" mass="11681">MPFIKTDATYYGPKAKYIEVYANCTPYNGNAHLYAGVYLVRGTTGRIVVHNKVVGINGHMDFRNNIRIYPTDERGTYYVKVEWYSASGKLLYSAQKTIYLVK</sequence>
<dbReference type="GeneID" id="301125104"/>
<dbReference type="Proteomes" id="UP001303701">
    <property type="component" value="Chromosome"/>
</dbReference>
<evidence type="ECO:0000313" key="2">
    <source>
        <dbReference type="Proteomes" id="UP001303701"/>
    </source>
</evidence>
<protein>
    <submittedName>
        <fullName evidence="1">Uncharacterized protein</fullName>
    </submittedName>
</protein>